<sequence length="143" mass="14829">MSMIVAARRASWAGLTTLTGVMLLTGTYGVERNDRVDWVSTSTVTSSAEPAGAVVVGLSDPDGAVGYRAELRPDPGRLVLVDNADDGAPVLAYVWIESEGPQVFLGAGPGTQTLYLDVPPNRELGLQVCVQGGACSATVHGRS</sequence>
<keyword evidence="2" id="KW-1185">Reference proteome</keyword>
<protein>
    <submittedName>
        <fullName evidence="1">Uncharacterized protein</fullName>
    </submittedName>
</protein>
<proteinExistence type="predicted"/>
<dbReference type="EMBL" id="CACRYJ010000066">
    <property type="protein sequence ID" value="VZO39908.1"/>
    <property type="molecule type" value="Genomic_DNA"/>
</dbReference>
<dbReference type="AlphaFoldDB" id="A0A7M4DR14"/>
<dbReference type="RefSeq" id="WP_156743204.1">
    <property type="nucleotide sequence ID" value="NZ_CACRYJ010000066.1"/>
</dbReference>
<evidence type="ECO:0000313" key="1">
    <source>
        <dbReference type="EMBL" id="VZO39908.1"/>
    </source>
</evidence>
<accession>A0A7M4DR14</accession>
<organism evidence="1 2">
    <name type="scientific">Occultella aeris</name>
    <dbReference type="NCBI Taxonomy" id="2761496"/>
    <lineage>
        <taxon>Bacteria</taxon>
        <taxon>Bacillati</taxon>
        <taxon>Actinomycetota</taxon>
        <taxon>Actinomycetes</taxon>
        <taxon>Micrococcales</taxon>
        <taxon>Ruaniaceae</taxon>
        <taxon>Occultella</taxon>
    </lineage>
</organism>
<evidence type="ECO:0000313" key="2">
    <source>
        <dbReference type="Proteomes" id="UP000419743"/>
    </source>
</evidence>
<name>A0A7M4DR14_9MICO</name>
<comment type="caution">
    <text evidence="1">The sequence shown here is derived from an EMBL/GenBank/DDBJ whole genome shotgun (WGS) entry which is preliminary data.</text>
</comment>
<gene>
    <name evidence="1" type="ORF">HALOF300_04606</name>
</gene>
<reference evidence="1 2" key="1">
    <citation type="submission" date="2019-11" db="EMBL/GenBank/DDBJ databases">
        <authorList>
            <person name="Criscuolo A."/>
        </authorList>
    </citation>
    <scope>NUCLEOTIDE SEQUENCE [LARGE SCALE GENOMIC DNA]</scope>
    <source>
        <strain evidence="1">CIP111667</strain>
    </source>
</reference>
<dbReference type="Proteomes" id="UP000419743">
    <property type="component" value="Unassembled WGS sequence"/>
</dbReference>